<evidence type="ECO:0000256" key="3">
    <source>
        <dbReference type="ARBA" id="ARBA00023242"/>
    </source>
</evidence>
<keyword evidence="2" id="KW-0694">RNA-binding</keyword>
<dbReference type="GO" id="GO:0005634">
    <property type="term" value="C:nucleus"/>
    <property type="evidence" value="ECO:0000318"/>
    <property type="project" value="GO_Central"/>
</dbReference>
<dbReference type="Pfam" id="PF17780">
    <property type="entry name" value="OCRE"/>
    <property type="match status" value="1"/>
</dbReference>
<dbReference type="Proteomes" id="UP000017836">
    <property type="component" value="Unassembled WGS sequence"/>
</dbReference>
<dbReference type="SMART" id="SM00443">
    <property type="entry name" value="G_patch"/>
    <property type="match status" value="1"/>
</dbReference>
<dbReference type="HOGENOM" id="CLU_051574_1_0_1"/>
<dbReference type="InterPro" id="IPR000467">
    <property type="entry name" value="G_patch_dom"/>
</dbReference>
<dbReference type="OrthoDB" id="4822at2759"/>
<dbReference type="PANTHER" id="PTHR13948">
    <property type="entry name" value="RNA-BINDING PROTEIN"/>
    <property type="match status" value="1"/>
</dbReference>
<name>W1P3Y8_AMBTC</name>
<dbReference type="PANTHER" id="PTHR13948:SF38">
    <property type="entry name" value="D111_G-PATCH DOMAIN-CONTAINING PROTEIN"/>
    <property type="match status" value="1"/>
</dbReference>
<evidence type="ECO:0000256" key="1">
    <source>
        <dbReference type="ARBA" id="ARBA00004123"/>
    </source>
</evidence>
<evidence type="ECO:0000259" key="4">
    <source>
        <dbReference type="PROSITE" id="PS50174"/>
    </source>
</evidence>
<feature type="domain" description="G-patch" evidence="4">
    <location>
        <begin position="413"/>
        <end position="459"/>
    </location>
</feature>
<dbReference type="PROSITE" id="PS50174">
    <property type="entry name" value="G_PATCH"/>
    <property type="match status" value="1"/>
</dbReference>
<dbReference type="STRING" id="13333.W1P3Y8"/>
<dbReference type="GO" id="GO:0003723">
    <property type="term" value="F:RNA binding"/>
    <property type="evidence" value="ECO:0000318"/>
    <property type="project" value="GO_Central"/>
</dbReference>
<protein>
    <recommendedName>
        <fullName evidence="4">G-patch domain-containing protein</fullName>
    </recommendedName>
</protein>
<dbReference type="Gramene" id="ERN02643">
    <property type="protein sequence ID" value="ERN02643"/>
    <property type="gene ID" value="AMTR_s00085p00040790"/>
</dbReference>
<keyword evidence="3" id="KW-0539">Nucleus</keyword>
<evidence type="ECO:0000313" key="5">
    <source>
        <dbReference type="EMBL" id="ERN02643.1"/>
    </source>
</evidence>
<reference evidence="6" key="1">
    <citation type="journal article" date="2013" name="Science">
        <title>The Amborella genome and the evolution of flowering plants.</title>
        <authorList>
            <consortium name="Amborella Genome Project"/>
        </authorList>
    </citation>
    <scope>NUCLEOTIDE SEQUENCE [LARGE SCALE GENOMIC DNA]</scope>
</reference>
<dbReference type="InterPro" id="IPR041591">
    <property type="entry name" value="OCRE"/>
</dbReference>
<dbReference type="KEGG" id="atr:18430762"/>
<dbReference type="OMA" id="EWDEDSQ"/>
<gene>
    <name evidence="5" type="ORF">AMTR_s00085p00040790</name>
</gene>
<keyword evidence="6" id="KW-1185">Reference proteome</keyword>
<proteinExistence type="predicted"/>
<organism evidence="5 6">
    <name type="scientific">Amborella trichopoda</name>
    <dbReference type="NCBI Taxonomy" id="13333"/>
    <lineage>
        <taxon>Eukaryota</taxon>
        <taxon>Viridiplantae</taxon>
        <taxon>Streptophyta</taxon>
        <taxon>Embryophyta</taxon>
        <taxon>Tracheophyta</taxon>
        <taxon>Spermatophyta</taxon>
        <taxon>Magnoliopsida</taxon>
        <taxon>Amborellales</taxon>
        <taxon>Amborellaceae</taxon>
        <taxon>Amborella</taxon>
    </lineage>
</organism>
<dbReference type="EMBL" id="KI394487">
    <property type="protein sequence ID" value="ERN02643.1"/>
    <property type="molecule type" value="Genomic_DNA"/>
</dbReference>
<evidence type="ECO:0000313" key="6">
    <source>
        <dbReference type="Proteomes" id="UP000017836"/>
    </source>
</evidence>
<evidence type="ECO:0000256" key="2">
    <source>
        <dbReference type="ARBA" id="ARBA00022884"/>
    </source>
</evidence>
<dbReference type="eggNOG" id="ENOG502QVR4">
    <property type="taxonomic scope" value="Eukaryota"/>
</dbReference>
<dbReference type="Pfam" id="PF01585">
    <property type="entry name" value="G-patch"/>
    <property type="match status" value="1"/>
</dbReference>
<dbReference type="AlphaFoldDB" id="W1P3Y8"/>
<sequence length="461" mass="51186">MGDPTEKRDMECLFQWDEPSQLYYHASSGFYHDPNAGWYYSSLDGCYYTFENGNYVPMESNKDPNADLSKSMSPPELVTENPCNMECDNSYAVDDPCPPSEWLEETLINLYLMGYPNSETANKAKQDMPDIGTDSTSSNQCLENVDHGHCKNLEPENSSSEDLNDGDHTEEIEAEWIPEHVQNEVVTSSKVSSCEEEIVVENQSWDEEKWRAQYGQVVQSLDECTPSTSTVDLWDWALVTKASKRKNRKVVWLVGRLVRRSAKLHPSMCGLLKTAAVSETHLDLVRVNSGKVYRLRSPSAKYLTSLSSYYDSSNPTKDWGFPDFCVREGGLEPEASDIVFSEDPSSGQDHSVTAQKNHIYVDRAAERRKLHGGFGIGPGQKSVKYNVDEVESCSGSTHSGEALAEALDFSFGPGSYSRRLLEGMGWKEGQALGKGTKGLLEPLQAVGNKGSAGLGWKSGRV</sequence>
<comment type="subcellular location">
    <subcellularLocation>
        <location evidence="1">Nucleus</location>
    </subcellularLocation>
</comment>
<accession>W1P3Y8</accession>
<dbReference type="GO" id="GO:0000398">
    <property type="term" value="P:mRNA splicing, via spliceosome"/>
    <property type="evidence" value="ECO:0000318"/>
    <property type="project" value="GO_Central"/>
</dbReference>
<dbReference type="CDD" id="cd16074">
    <property type="entry name" value="OCRE"/>
    <property type="match status" value="1"/>
</dbReference>